<feature type="transmembrane region" description="Helical" evidence="1">
    <location>
        <begin position="212"/>
        <end position="231"/>
    </location>
</feature>
<feature type="transmembrane region" description="Helical" evidence="1">
    <location>
        <begin position="243"/>
        <end position="263"/>
    </location>
</feature>
<feature type="transmembrane region" description="Helical" evidence="1">
    <location>
        <begin position="284"/>
        <end position="304"/>
    </location>
</feature>
<feature type="transmembrane region" description="Helical" evidence="1">
    <location>
        <begin position="84"/>
        <end position="105"/>
    </location>
</feature>
<evidence type="ECO:0000259" key="2">
    <source>
        <dbReference type="Pfam" id="PF01757"/>
    </source>
</evidence>
<evidence type="ECO:0000313" key="4">
    <source>
        <dbReference type="Proteomes" id="UP000006772"/>
    </source>
</evidence>
<dbReference type="InterPro" id="IPR002656">
    <property type="entry name" value="Acyl_transf_3_dom"/>
</dbReference>
<dbReference type="GO" id="GO:0016747">
    <property type="term" value="F:acyltransferase activity, transferring groups other than amino-acyl groups"/>
    <property type="evidence" value="ECO:0007669"/>
    <property type="project" value="InterPro"/>
</dbReference>
<feature type="transmembrane region" description="Helical" evidence="1">
    <location>
        <begin position="7"/>
        <end position="24"/>
    </location>
</feature>
<sequence length="347" mass="38918">MGGLDGLRAIALLMVFNVHFFGFYTGTNFFSEKTSLFYQVISVLRAGHLGVDLFFVVSGFLIIRSMQGTRPSASFLKKRAYRLGPMHFFGVFLYIFAVSASPSVIDMLANLFLLAPLIKNMPVYGLIWTLTWEWIFYLFIFLIARVASGQPLRAALLLTVLTVFSCVAMQNVTSVKWIEPGRFFGFVIGIVLFAEMNRAVGQSKKTSMSKCWSDMAAVAAIIGIVAMQVIWSRYALTILDLPLQGGFYVLVDIFFALLIKASFSTDGIIARLLSSPFLRFLGKISYSFYLVHISLNWLLLNWLAPVTSKIGMLAYYAITLTCSIVVSSVTYLLLEQPYFNKKANIRQ</sequence>
<name>A0AAI9ID89_9BURK</name>
<protein>
    <recommendedName>
        <fullName evidence="2">Acyltransferase 3 domain-containing protein</fullName>
    </recommendedName>
</protein>
<reference evidence="3 4" key="1">
    <citation type="journal article" date="2013" name="Front. Microbiol.">
        <title>The genome of the endophytic bacterium H. frisingense GSF30(T) identifies diverse strategies in the Herbaspirillum genus to interact with plants.</title>
        <authorList>
            <person name="Straub D."/>
            <person name="Rothballer M."/>
            <person name="Hartmann A."/>
            <person name="Ludewig U."/>
        </authorList>
    </citation>
    <scope>NUCLEOTIDE SEQUENCE [LARGE SCALE GENOMIC DNA]</scope>
    <source>
        <strain evidence="3 4">GSF30</strain>
    </source>
</reference>
<accession>A0AAI9ID89</accession>
<dbReference type="EMBL" id="AEEC02000020">
    <property type="protein sequence ID" value="EOA03972.1"/>
    <property type="molecule type" value="Genomic_DNA"/>
</dbReference>
<comment type="caution">
    <text evidence="3">The sequence shown here is derived from an EMBL/GenBank/DDBJ whole genome shotgun (WGS) entry which is preliminary data.</text>
</comment>
<evidence type="ECO:0000256" key="1">
    <source>
        <dbReference type="SAM" id="Phobius"/>
    </source>
</evidence>
<feature type="transmembrane region" description="Helical" evidence="1">
    <location>
        <begin position="310"/>
        <end position="334"/>
    </location>
</feature>
<feature type="transmembrane region" description="Helical" evidence="1">
    <location>
        <begin position="183"/>
        <end position="200"/>
    </location>
</feature>
<proteinExistence type="predicted"/>
<gene>
    <name evidence="3" type="ORF">HFRIS_014874</name>
</gene>
<dbReference type="PANTHER" id="PTHR23028">
    <property type="entry name" value="ACETYLTRANSFERASE"/>
    <property type="match status" value="1"/>
</dbReference>
<dbReference type="Proteomes" id="UP000006772">
    <property type="component" value="Unassembled WGS sequence"/>
</dbReference>
<evidence type="ECO:0000313" key="3">
    <source>
        <dbReference type="EMBL" id="EOA03972.1"/>
    </source>
</evidence>
<feature type="transmembrane region" description="Helical" evidence="1">
    <location>
        <begin position="36"/>
        <end position="63"/>
    </location>
</feature>
<dbReference type="InterPro" id="IPR050879">
    <property type="entry name" value="Acyltransferase_3"/>
</dbReference>
<organism evidence="3 4">
    <name type="scientific">Herbaspirillum frisingense GSF30</name>
    <dbReference type="NCBI Taxonomy" id="864073"/>
    <lineage>
        <taxon>Bacteria</taxon>
        <taxon>Pseudomonadati</taxon>
        <taxon>Pseudomonadota</taxon>
        <taxon>Betaproteobacteria</taxon>
        <taxon>Burkholderiales</taxon>
        <taxon>Oxalobacteraceae</taxon>
        <taxon>Herbaspirillum</taxon>
    </lineage>
</organism>
<dbReference type="AlphaFoldDB" id="A0AAI9ID89"/>
<feature type="transmembrane region" description="Helical" evidence="1">
    <location>
        <begin position="125"/>
        <end position="147"/>
    </location>
</feature>
<keyword evidence="1" id="KW-1133">Transmembrane helix</keyword>
<feature type="domain" description="Acyltransferase 3" evidence="2">
    <location>
        <begin position="3"/>
        <end position="329"/>
    </location>
</feature>
<keyword evidence="1" id="KW-0472">Membrane</keyword>
<keyword evidence="1" id="KW-0812">Transmembrane</keyword>
<dbReference type="Pfam" id="PF01757">
    <property type="entry name" value="Acyl_transf_3"/>
    <property type="match status" value="1"/>
</dbReference>
<feature type="transmembrane region" description="Helical" evidence="1">
    <location>
        <begin position="154"/>
        <end position="171"/>
    </location>
</feature>